<gene>
    <name evidence="1" type="ORF">LCGC14_1728430</name>
</gene>
<sequence>EIEENGASLLDTIRDQVGTAGAGLTDLGGMSTGMKGEVESEANDALVAQKLDHLVAVADADDVVNNSIIARLADSGATADWSAFVQTTDSLRAIRDRGDAAWVTATGFALASVVGALADAAAAGEVTTADTLMQYLKQIVNLLAGGPGIATNPSAAVPANAVNVFEILNSLSDRLPTALASGKMESDMLAISGDATAADRLEALMDGILVAQVNDGSATTTVFIGDGFTEATADHMNGRLITFISGALSAQQTDITDYSATTQSFTVTLLTEAPANDDFFVIH</sequence>
<proteinExistence type="predicted"/>
<comment type="caution">
    <text evidence="1">The sequence shown here is derived from an EMBL/GenBank/DDBJ whole genome shotgun (WGS) entry which is preliminary data.</text>
</comment>
<accession>A0A0F9JQU2</accession>
<dbReference type="AlphaFoldDB" id="A0A0F9JQU2"/>
<reference evidence="1" key="1">
    <citation type="journal article" date="2015" name="Nature">
        <title>Complex archaea that bridge the gap between prokaryotes and eukaryotes.</title>
        <authorList>
            <person name="Spang A."/>
            <person name="Saw J.H."/>
            <person name="Jorgensen S.L."/>
            <person name="Zaremba-Niedzwiedzka K."/>
            <person name="Martijn J."/>
            <person name="Lind A.E."/>
            <person name="van Eijk R."/>
            <person name="Schleper C."/>
            <person name="Guy L."/>
            <person name="Ettema T.J."/>
        </authorList>
    </citation>
    <scope>NUCLEOTIDE SEQUENCE</scope>
</reference>
<evidence type="ECO:0000313" key="1">
    <source>
        <dbReference type="EMBL" id="KKM07981.1"/>
    </source>
</evidence>
<feature type="non-terminal residue" evidence="1">
    <location>
        <position position="1"/>
    </location>
</feature>
<name>A0A0F9JQU2_9ZZZZ</name>
<protein>
    <submittedName>
        <fullName evidence="1">Uncharacterized protein</fullName>
    </submittedName>
</protein>
<organism evidence="1">
    <name type="scientific">marine sediment metagenome</name>
    <dbReference type="NCBI Taxonomy" id="412755"/>
    <lineage>
        <taxon>unclassified sequences</taxon>
        <taxon>metagenomes</taxon>
        <taxon>ecological metagenomes</taxon>
    </lineage>
</organism>
<dbReference type="EMBL" id="LAZR01015654">
    <property type="protein sequence ID" value="KKM07981.1"/>
    <property type="molecule type" value="Genomic_DNA"/>
</dbReference>